<sequence length="372" mass="41545">MQTFLGYMPRKTSPHNASKVLSNSHTDPQLSYFYPDANEGMDDLSDSDTTTSAQSWMIPFSQDPFSSCRKDDLPTSTFQPIGGMVSSISTPDFSFDHIHHPHQFQHPNHNVPMTGKLPIESRSKKRSKMSSNRQQQQHQQRQGRPNRSNSSHSIGTTTTISNTVANRKKPQSSQHACHHKQNGGKRRQSEPYLLSTVHANSISTAGPATNNHYGVASFSPTSKPMSASESIASLLSRQRLSDNEDEEMDHDTPSIGQSSMRNVTTIHHRAQQKEPKHHMAKTCRYFAEDDLYHKESSSDDNEASGGANRPAPPPIHSNKKGRNVDKACNHCKRSHLRCDSMRPCRRCIATGKSGCQDVEHKPRGRPRLHGPL</sequence>
<dbReference type="InterPro" id="IPR036864">
    <property type="entry name" value="Zn2-C6_fun-type_DNA-bd_sf"/>
</dbReference>
<dbReference type="InterPro" id="IPR001138">
    <property type="entry name" value="Zn2Cys6_DnaBD"/>
</dbReference>
<feature type="compositionally biased region" description="Polar residues" evidence="3">
    <location>
        <begin position="14"/>
        <end position="24"/>
    </location>
</feature>
<comment type="caution">
    <text evidence="5">The sequence shown here is derived from an EMBL/GenBank/DDBJ whole genome shotgun (WGS) entry which is preliminary data.</text>
</comment>
<feature type="region of interest" description="Disordered" evidence="3">
    <location>
        <begin position="239"/>
        <end position="258"/>
    </location>
</feature>
<feature type="region of interest" description="Disordered" evidence="3">
    <location>
        <begin position="98"/>
        <end position="189"/>
    </location>
</feature>
<feature type="domain" description="Zn(2)-C6 fungal-type" evidence="4">
    <location>
        <begin position="327"/>
        <end position="355"/>
    </location>
</feature>
<evidence type="ECO:0000256" key="2">
    <source>
        <dbReference type="ARBA" id="ARBA00023242"/>
    </source>
</evidence>
<dbReference type="AlphaFoldDB" id="A0A1X2I8W9"/>
<dbReference type="STRING" id="90262.A0A1X2I8W9"/>
<dbReference type="Gene3D" id="4.10.240.10">
    <property type="entry name" value="Zn(2)-C6 fungal-type DNA-binding domain"/>
    <property type="match status" value="1"/>
</dbReference>
<dbReference type="Proteomes" id="UP000193560">
    <property type="component" value="Unassembled WGS sequence"/>
</dbReference>
<dbReference type="PROSITE" id="PS00463">
    <property type="entry name" value="ZN2_CY6_FUNGAL_1"/>
    <property type="match status" value="1"/>
</dbReference>
<dbReference type="PANTHER" id="PTHR47659:SF4">
    <property type="entry name" value="ZN(II)2CYS6 TRANSCRIPTION FACTOR (EUROFUNG)"/>
    <property type="match status" value="1"/>
</dbReference>
<organism evidence="5 6">
    <name type="scientific">Absidia repens</name>
    <dbReference type="NCBI Taxonomy" id="90262"/>
    <lineage>
        <taxon>Eukaryota</taxon>
        <taxon>Fungi</taxon>
        <taxon>Fungi incertae sedis</taxon>
        <taxon>Mucoromycota</taxon>
        <taxon>Mucoromycotina</taxon>
        <taxon>Mucoromycetes</taxon>
        <taxon>Mucorales</taxon>
        <taxon>Cunninghamellaceae</taxon>
        <taxon>Absidia</taxon>
    </lineage>
</organism>
<feature type="region of interest" description="Disordered" evidence="3">
    <location>
        <begin position="294"/>
        <end position="325"/>
    </location>
</feature>
<dbReference type="PANTHER" id="PTHR47659">
    <property type="entry name" value="ZN(II)2CYS6 TRANSCRIPTION FACTOR (EUROFUNG)-RELATED"/>
    <property type="match status" value="1"/>
</dbReference>
<dbReference type="InterPro" id="IPR050335">
    <property type="entry name" value="ERT1_acuK_gluconeogen_tf"/>
</dbReference>
<keyword evidence="1" id="KW-0479">Metal-binding</keyword>
<reference evidence="5 6" key="1">
    <citation type="submission" date="2016-07" db="EMBL/GenBank/DDBJ databases">
        <title>Pervasive Adenine N6-methylation of Active Genes in Fungi.</title>
        <authorList>
            <consortium name="DOE Joint Genome Institute"/>
            <person name="Mondo S.J."/>
            <person name="Dannebaum R.O."/>
            <person name="Kuo R.C."/>
            <person name="Labutti K."/>
            <person name="Haridas S."/>
            <person name="Kuo A."/>
            <person name="Salamov A."/>
            <person name="Ahrendt S.R."/>
            <person name="Lipzen A."/>
            <person name="Sullivan W."/>
            <person name="Andreopoulos W.B."/>
            <person name="Clum A."/>
            <person name="Lindquist E."/>
            <person name="Daum C."/>
            <person name="Ramamoorthy G.K."/>
            <person name="Gryganskyi A."/>
            <person name="Culley D."/>
            <person name="Magnuson J.K."/>
            <person name="James T.Y."/>
            <person name="O'Malley M.A."/>
            <person name="Stajich J.E."/>
            <person name="Spatafora J.W."/>
            <person name="Visel A."/>
            <person name="Grigoriev I.V."/>
        </authorList>
    </citation>
    <scope>NUCLEOTIDE SEQUENCE [LARGE SCALE GENOMIC DNA]</scope>
    <source>
        <strain evidence="5 6">NRRL 1336</strain>
    </source>
</reference>
<dbReference type="SMART" id="SM00066">
    <property type="entry name" value="GAL4"/>
    <property type="match status" value="1"/>
</dbReference>
<evidence type="ECO:0000259" key="4">
    <source>
        <dbReference type="PROSITE" id="PS50048"/>
    </source>
</evidence>
<dbReference type="PROSITE" id="PS50048">
    <property type="entry name" value="ZN2_CY6_FUNGAL_2"/>
    <property type="match status" value="1"/>
</dbReference>
<dbReference type="SUPFAM" id="SSF57701">
    <property type="entry name" value="Zn2/Cys6 DNA-binding domain"/>
    <property type="match status" value="1"/>
</dbReference>
<keyword evidence="2" id="KW-0539">Nucleus</keyword>
<dbReference type="CDD" id="cd00067">
    <property type="entry name" value="GAL4"/>
    <property type="match status" value="1"/>
</dbReference>
<accession>A0A1X2I8W9</accession>
<name>A0A1X2I8W9_9FUNG</name>
<keyword evidence="6" id="KW-1185">Reference proteome</keyword>
<evidence type="ECO:0000313" key="6">
    <source>
        <dbReference type="Proteomes" id="UP000193560"/>
    </source>
</evidence>
<feature type="compositionally biased region" description="Basic residues" evidence="3">
    <location>
        <begin position="166"/>
        <end position="186"/>
    </location>
</feature>
<evidence type="ECO:0000256" key="1">
    <source>
        <dbReference type="ARBA" id="ARBA00022723"/>
    </source>
</evidence>
<gene>
    <name evidence="5" type="ORF">BCR42DRAFT_97746</name>
</gene>
<dbReference type="GO" id="GO:0008270">
    <property type="term" value="F:zinc ion binding"/>
    <property type="evidence" value="ECO:0007669"/>
    <property type="project" value="InterPro"/>
</dbReference>
<dbReference type="EMBL" id="MCGE01000020">
    <property type="protein sequence ID" value="ORZ11893.1"/>
    <property type="molecule type" value="Genomic_DNA"/>
</dbReference>
<feature type="compositionally biased region" description="Low complexity" evidence="3">
    <location>
        <begin position="129"/>
        <end position="163"/>
    </location>
</feature>
<evidence type="ECO:0000313" key="5">
    <source>
        <dbReference type="EMBL" id="ORZ11893.1"/>
    </source>
</evidence>
<protein>
    <recommendedName>
        <fullName evidence="4">Zn(2)-C6 fungal-type domain-containing protein</fullName>
    </recommendedName>
</protein>
<proteinExistence type="predicted"/>
<dbReference type="OrthoDB" id="1555531at2759"/>
<evidence type="ECO:0000256" key="3">
    <source>
        <dbReference type="SAM" id="MobiDB-lite"/>
    </source>
</evidence>
<dbReference type="Pfam" id="PF00172">
    <property type="entry name" value="Zn_clus"/>
    <property type="match status" value="1"/>
</dbReference>
<dbReference type="GO" id="GO:0000981">
    <property type="term" value="F:DNA-binding transcription factor activity, RNA polymerase II-specific"/>
    <property type="evidence" value="ECO:0007669"/>
    <property type="project" value="InterPro"/>
</dbReference>
<feature type="region of interest" description="Disordered" evidence="3">
    <location>
        <begin position="1"/>
        <end position="24"/>
    </location>
</feature>